<reference evidence="7 8" key="1">
    <citation type="submission" date="2018-02" db="EMBL/GenBank/DDBJ databases">
        <title>Complete genome sequence of Streptomyces dengpaensis, the producer of angucyclines.</title>
        <authorList>
            <person name="Yumei L."/>
        </authorList>
    </citation>
    <scope>NUCLEOTIDE SEQUENCE [LARGE SCALE GENOMIC DNA]</scope>
    <source>
        <strain evidence="7 8">XZHG99</strain>
    </source>
</reference>
<dbReference type="EMBL" id="CP026652">
    <property type="protein sequence ID" value="AVH60843.1"/>
    <property type="molecule type" value="Genomic_DNA"/>
</dbReference>
<organism evidence="7 8">
    <name type="scientific">Streptomyces dengpaensis</name>
    <dbReference type="NCBI Taxonomy" id="2049881"/>
    <lineage>
        <taxon>Bacteria</taxon>
        <taxon>Bacillati</taxon>
        <taxon>Actinomycetota</taxon>
        <taxon>Actinomycetes</taxon>
        <taxon>Kitasatosporales</taxon>
        <taxon>Streptomycetaceae</taxon>
        <taxon>Streptomyces</taxon>
    </lineage>
</organism>
<gene>
    <name evidence="7" type="ORF">C4B68_39630</name>
</gene>
<keyword evidence="2" id="KW-1003">Cell membrane</keyword>
<evidence type="ECO:0000256" key="5">
    <source>
        <dbReference type="ARBA" id="ARBA00023136"/>
    </source>
</evidence>
<feature type="transmembrane region" description="Helical" evidence="6">
    <location>
        <begin position="344"/>
        <end position="366"/>
    </location>
</feature>
<keyword evidence="3 6" id="KW-0812">Transmembrane</keyword>
<protein>
    <submittedName>
        <fullName evidence="7">Branched-chain amino acid ABC transporter permease</fullName>
    </submittedName>
</protein>
<evidence type="ECO:0000313" key="7">
    <source>
        <dbReference type="EMBL" id="AVH60843.1"/>
    </source>
</evidence>
<dbReference type="InterPro" id="IPR043428">
    <property type="entry name" value="LivM-like"/>
</dbReference>
<feature type="transmembrane region" description="Helical" evidence="6">
    <location>
        <begin position="214"/>
        <end position="238"/>
    </location>
</feature>
<evidence type="ECO:0000256" key="6">
    <source>
        <dbReference type="SAM" id="Phobius"/>
    </source>
</evidence>
<dbReference type="PANTHER" id="PTHR30482:SF20">
    <property type="entry name" value="HIGH-AFFINITY BRANCHED-CHAIN AMINO ACID TRANSPORT SYSTEM PERMEASE PROTEIN LIVM"/>
    <property type="match status" value="1"/>
</dbReference>
<proteinExistence type="predicted"/>
<feature type="transmembrane region" description="Helical" evidence="6">
    <location>
        <begin position="292"/>
        <end position="312"/>
    </location>
</feature>
<evidence type="ECO:0000313" key="8">
    <source>
        <dbReference type="Proteomes" id="UP000238413"/>
    </source>
</evidence>
<evidence type="ECO:0000256" key="3">
    <source>
        <dbReference type="ARBA" id="ARBA00022692"/>
    </source>
</evidence>
<name>A0ABN5ICF0_9ACTN</name>
<feature type="transmembrane region" description="Helical" evidence="6">
    <location>
        <begin position="266"/>
        <end position="286"/>
    </location>
</feature>
<sequence length="382" mass="40242">MGLRDLLRRPAPCPARTAPRAVRCSAEGCAVTSTPTAPSVTSASAAEPKAAAVGRSAATWLGRLPRGAVPVVFFGALLAAPWTVGAPWIVNLLIFTMMYAAMASAWNLVGGFAGYPSLGHAAFFGVGAYTQAIWFNQHPPVSGWEPFLALPLVAVVTAALGLPVAWVAMRTRTTTFAIVTITLLFLAQTIAYNAKGLTGGAQGVGIAPAPFSAAYYAFPFYYVLVAVLAFAVAVTWYVRRSRLGLVLLTVRDDEDKARGVGAPTTVAKLAAFSLSVGITGAVGAVWAYYVSFVYPAFAVDPLVTIGMVLMVFLGGRGTLWGPVLGAFLVVPFQQYLAYRLGANSLHLVGYAALFLTVMLVLPRGILPSVADRLRLGGRVNKR</sequence>
<feature type="transmembrane region" description="Helical" evidence="6">
    <location>
        <begin position="319"/>
        <end position="338"/>
    </location>
</feature>
<evidence type="ECO:0000256" key="2">
    <source>
        <dbReference type="ARBA" id="ARBA00022475"/>
    </source>
</evidence>
<dbReference type="Proteomes" id="UP000238413">
    <property type="component" value="Chromosome"/>
</dbReference>
<dbReference type="CDD" id="cd06581">
    <property type="entry name" value="TM_PBP1_LivM_like"/>
    <property type="match status" value="1"/>
</dbReference>
<evidence type="ECO:0000256" key="1">
    <source>
        <dbReference type="ARBA" id="ARBA00004651"/>
    </source>
</evidence>
<keyword evidence="4 6" id="KW-1133">Transmembrane helix</keyword>
<dbReference type="PANTHER" id="PTHR30482">
    <property type="entry name" value="HIGH-AFFINITY BRANCHED-CHAIN AMINO ACID TRANSPORT SYSTEM PERMEASE"/>
    <property type="match status" value="1"/>
</dbReference>
<keyword evidence="8" id="KW-1185">Reference proteome</keyword>
<feature type="transmembrane region" description="Helical" evidence="6">
    <location>
        <begin position="175"/>
        <end position="194"/>
    </location>
</feature>
<dbReference type="InterPro" id="IPR001851">
    <property type="entry name" value="ABC_transp_permease"/>
</dbReference>
<dbReference type="Pfam" id="PF02653">
    <property type="entry name" value="BPD_transp_2"/>
    <property type="match status" value="1"/>
</dbReference>
<accession>A0ABN5ICF0</accession>
<keyword evidence="5 6" id="KW-0472">Membrane</keyword>
<comment type="subcellular location">
    <subcellularLocation>
        <location evidence="1">Cell membrane</location>
        <topology evidence="1">Multi-pass membrane protein</topology>
    </subcellularLocation>
</comment>
<evidence type="ECO:0000256" key="4">
    <source>
        <dbReference type="ARBA" id="ARBA00022989"/>
    </source>
</evidence>
<feature type="transmembrane region" description="Helical" evidence="6">
    <location>
        <begin position="147"/>
        <end position="168"/>
    </location>
</feature>